<name>A0A645DAT4_9ZZZZ</name>
<dbReference type="AlphaFoldDB" id="A0A645DAT4"/>
<comment type="caution">
    <text evidence="1">The sequence shown here is derived from an EMBL/GenBank/DDBJ whole genome shotgun (WGS) entry which is preliminary data.</text>
</comment>
<organism evidence="1">
    <name type="scientific">bioreactor metagenome</name>
    <dbReference type="NCBI Taxonomy" id="1076179"/>
    <lineage>
        <taxon>unclassified sequences</taxon>
        <taxon>metagenomes</taxon>
        <taxon>ecological metagenomes</taxon>
    </lineage>
</organism>
<dbReference type="EMBL" id="VSSQ01034384">
    <property type="protein sequence ID" value="MPM86309.1"/>
    <property type="molecule type" value="Genomic_DNA"/>
</dbReference>
<reference evidence="1" key="1">
    <citation type="submission" date="2019-08" db="EMBL/GenBank/DDBJ databases">
        <authorList>
            <person name="Kucharzyk K."/>
            <person name="Murdoch R.W."/>
            <person name="Higgins S."/>
            <person name="Loffler F."/>
        </authorList>
    </citation>
    <scope>NUCLEOTIDE SEQUENCE</scope>
</reference>
<proteinExistence type="predicted"/>
<evidence type="ECO:0000313" key="1">
    <source>
        <dbReference type="EMBL" id="MPM86309.1"/>
    </source>
</evidence>
<sequence length="72" mass="8430">MRPKTVSDRALRFFGRRNLIESDWEDAHEAAENYKKWGTRRDRTCLSLRVRPIAELRLRDGLFALRLVGTAA</sequence>
<gene>
    <name evidence="1" type="ORF">SDC9_133398</name>
</gene>
<protein>
    <submittedName>
        <fullName evidence="1">Uncharacterized protein</fullName>
    </submittedName>
</protein>
<accession>A0A645DAT4</accession>